<proteinExistence type="predicted"/>
<evidence type="ECO:0000313" key="2">
    <source>
        <dbReference type="Proteomes" id="UP001497516"/>
    </source>
</evidence>
<dbReference type="EMBL" id="OZ034822">
    <property type="protein sequence ID" value="CAL1410660.1"/>
    <property type="molecule type" value="Genomic_DNA"/>
</dbReference>
<dbReference type="AlphaFoldDB" id="A0AAV2GMF5"/>
<organism evidence="1 2">
    <name type="scientific">Linum trigynum</name>
    <dbReference type="NCBI Taxonomy" id="586398"/>
    <lineage>
        <taxon>Eukaryota</taxon>
        <taxon>Viridiplantae</taxon>
        <taxon>Streptophyta</taxon>
        <taxon>Embryophyta</taxon>
        <taxon>Tracheophyta</taxon>
        <taxon>Spermatophyta</taxon>
        <taxon>Magnoliopsida</taxon>
        <taxon>eudicotyledons</taxon>
        <taxon>Gunneridae</taxon>
        <taxon>Pentapetalae</taxon>
        <taxon>rosids</taxon>
        <taxon>fabids</taxon>
        <taxon>Malpighiales</taxon>
        <taxon>Linaceae</taxon>
        <taxon>Linum</taxon>
    </lineage>
</organism>
<gene>
    <name evidence="1" type="ORF">LTRI10_LOCUS50063</name>
</gene>
<keyword evidence="2" id="KW-1185">Reference proteome</keyword>
<protein>
    <submittedName>
        <fullName evidence="1">Uncharacterized protein</fullName>
    </submittedName>
</protein>
<dbReference type="Proteomes" id="UP001497516">
    <property type="component" value="Chromosome 9"/>
</dbReference>
<evidence type="ECO:0000313" key="1">
    <source>
        <dbReference type="EMBL" id="CAL1410660.1"/>
    </source>
</evidence>
<accession>A0AAV2GMF5</accession>
<sequence length="69" mass="7895">MEDYTTVFADPVSIISERVLNADSEDDKLQHRFRVSHLPAVMTQITGEGWKNPHQHLLQWRIPPQAVSG</sequence>
<name>A0AAV2GMF5_9ROSI</name>
<reference evidence="1 2" key="1">
    <citation type="submission" date="2024-04" db="EMBL/GenBank/DDBJ databases">
        <authorList>
            <person name="Fracassetti M."/>
        </authorList>
    </citation>
    <scope>NUCLEOTIDE SEQUENCE [LARGE SCALE GENOMIC DNA]</scope>
</reference>